<sequence>MPGRAIPASWRTSFTSPCWSAMAMKSSLSTSTCRPPAHWPTWRDSWNSYAVAAKRRPSLNCVGCWAKPWRDWVKPRLRAARCRS</sequence>
<evidence type="ECO:0000313" key="1">
    <source>
        <dbReference type="EMBL" id="PAV93804.1"/>
    </source>
</evidence>
<dbReference type="Proteomes" id="UP000218231">
    <property type="component" value="Unassembled WGS sequence"/>
</dbReference>
<comment type="caution">
    <text evidence="1">The sequence shown here is derived from an EMBL/GenBank/DDBJ whole genome shotgun (WGS) entry which is preliminary data.</text>
</comment>
<gene>
    <name evidence="1" type="ORF">WR25_04671</name>
</gene>
<protein>
    <submittedName>
        <fullName evidence="1">Uncharacterized protein</fullName>
    </submittedName>
</protein>
<name>A0A2A2M5S5_9BILA</name>
<proteinExistence type="predicted"/>
<dbReference type="AlphaFoldDB" id="A0A2A2M5S5"/>
<organism evidence="1 2">
    <name type="scientific">Diploscapter pachys</name>
    <dbReference type="NCBI Taxonomy" id="2018661"/>
    <lineage>
        <taxon>Eukaryota</taxon>
        <taxon>Metazoa</taxon>
        <taxon>Ecdysozoa</taxon>
        <taxon>Nematoda</taxon>
        <taxon>Chromadorea</taxon>
        <taxon>Rhabditida</taxon>
        <taxon>Rhabditina</taxon>
        <taxon>Rhabditomorpha</taxon>
        <taxon>Rhabditoidea</taxon>
        <taxon>Rhabditidae</taxon>
        <taxon>Diploscapter</taxon>
    </lineage>
</organism>
<accession>A0A2A2M5S5</accession>
<dbReference type="EMBL" id="LIAE01004188">
    <property type="protein sequence ID" value="PAV93804.1"/>
    <property type="molecule type" value="Genomic_DNA"/>
</dbReference>
<keyword evidence="2" id="KW-1185">Reference proteome</keyword>
<evidence type="ECO:0000313" key="2">
    <source>
        <dbReference type="Proteomes" id="UP000218231"/>
    </source>
</evidence>
<reference evidence="1 2" key="1">
    <citation type="journal article" date="2017" name="Curr. Biol.">
        <title>Genome architecture and evolution of a unichromosomal asexual nematode.</title>
        <authorList>
            <person name="Fradin H."/>
            <person name="Zegar C."/>
            <person name="Gutwein M."/>
            <person name="Lucas J."/>
            <person name="Kovtun M."/>
            <person name="Corcoran D."/>
            <person name="Baugh L.R."/>
            <person name="Kiontke K."/>
            <person name="Gunsalus K."/>
            <person name="Fitch D.H."/>
            <person name="Piano F."/>
        </authorList>
    </citation>
    <scope>NUCLEOTIDE SEQUENCE [LARGE SCALE GENOMIC DNA]</scope>
    <source>
        <strain evidence="1">PF1309</strain>
    </source>
</reference>